<dbReference type="GO" id="GO:0005737">
    <property type="term" value="C:cytoplasm"/>
    <property type="evidence" value="ECO:0007669"/>
    <property type="project" value="TreeGrafter"/>
</dbReference>
<keyword evidence="3" id="KW-0285">Flavoprotein</keyword>
<evidence type="ECO:0000256" key="8">
    <source>
        <dbReference type="ARBA" id="ARBA00023002"/>
    </source>
</evidence>
<keyword evidence="1" id="KW-0963">Cytoplasm</keyword>
<evidence type="ECO:0000256" key="3">
    <source>
        <dbReference type="ARBA" id="ARBA00022630"/>
    </source>
</evidence>
<evidence type="ECO:0000256" key="2">
    <source>
        <dbReference type="ARBA" id="ARBA00022603"/>
    </source>
</evidence>
<organism evidence="11">
    <name type="scientific">mine drainage metagenome</name>
    <dbReference type="NCBI Taxonomy" id="410659"/>
    <lineage>
        <taxon>unclassified sequences</taxon>
        <taxon>metagenomes</taxon>
        <taxon>ecological metagenomes</taxon>
    </lineage>
</organism>
<keyword evidence="4" id="KW-0808">Transferase</keyword>
<reference evidence="11" key="1">
    <citation type="submission" date="2016-10" db="EMBL/GenBank/DDBJ databases">
        <title>Sequence of Gallionella enrichment culture.</title>
        <authorList>
            <person name="Poehlein A."/>
            <person name="Muehling M."/>
            <person name="Daniel R."/>
        </authorList>
    </citation>
    <scope>NUCLEOTIDE SEQUENCE</scope>
</reference>
<dbReference type="EMBL" id="MLJW01001326">
    <property type="protein sequence ID" value="OIQ78833.1"/>
    <property type="molecule type" value="Genomic_DNA"/>
</dbReference>
<gene>
    <name evidence="11" type="primary">mnmC_16</name>
    <name evidence="11" type="ORF">GALL_394610</name>
</gene>
<dbReference type="InterPro" id="IPR006076">
    <property type="entry name" value="FAD-dep_OxRdtase"/>
</dbReference>
<dbReference type="AlphaFoldDB" id="A0A1J5Q558"/>
<feature type="domain" description="FAD dependent oxidoreductase" evidence="10">
    <location>
        <begin position="8"/>
        <end position="162"/>
    </location>
</feature>
<keyword evidence="8" id="KW-0560">Oxidoreductase</keyword>
<keyword evidence="5" id="KW-0949">S-adenosyl-L-methionine</keyword>
<dbReference type="InterPro" id="IPR036188">
    <property type="entry name" value="FAD/NAD-bd_sf"/>
</dbReference>
<dbReference type="GO" id="GO:0008168">
    <property type="term" value="F:methyltransferase activity"/>
    <property type="evidence" value="ECO:0007669"/>
    <property type="project" value="UniProtKB-KW"/>
</dbReference>
<dbReference type="PANTHER" id="PTHR13847">
    <property type="entry name" value="SARCOSINE DEHYDROGENASE-RELATED"/>
    <property type="match status" value="1"/>
</dbReference>
<evidence type="ECO:0000259" key="10">
    <source>
        <dbReference type="Pfam" id="PF01266"/>
    </source>
</evidence>
<evidence type="ECO:0000256" key="6">
    <source>
        <dbReference type="ARBA" id="ARBA00022694"/>
    </source>
</evidence>
<evidence type="ECO:0000313" key="11">
    <source>
        <dbReference type="EMBL" id="OIQ78833.1"/>
    </source>
</evidence>
<keyword evidence="6" id="KW-0819">tRNA processing</keyword>
<accession>A0A1J5Q558</accession>
<proteinExistence type="predicted"/>
<dbReference type="PANTHER" id="PTHR13847:SF283">
    <property type="entry name" value="TRNA 5-METHYLAMINOMETHYL-2-THIOURIDINE BIOSYNTHESIS BIFUNCTIONAL PROTEIN MNMC"/>
    <property type="match status" value="1"/>
</dbReference>
<keyword evidence="9" id="KW-0511">Multifunctional enzyme</keyword>
<dbReference type="GO" id="GO:0032259">
    <property type="term" value="P:methylation"/>
    <property type="evidence" value="ECO:0007669"/>
    <property type="project" value="UniProtKB-KW"/>
</dbReference>
<evidence type="ECO:0000256" key="1">
    <source>
        <dbReference type="ARBA" id="ARBA00022490"/>
    </source>
</evidence>
<keyword evidence="2" id="KW-0489">Methyltransferase</keyword>
<keyword evidence="7" id="KW-0274">FAD</keyword>
<sequence>MLGASALHGAELPLRGQRGQGFVLPDDALPGLRGLSRGVMADTYAMPLPDAPGQLFIGATYEDAAAPALDAEQVWAHIADGLQPLSGQLPATPPASARLFCGMRAVTPDRRGAIGAWPDFAALRTPQAPLREWPRLTGVHLHAGLGSRGLVMATLGAELIAAELEGEPAPLERELLDALAPGRFARRARLRAG</sequence>
<name>A0A1J5Q558_9ZZZZ</name>
<dbReference type="GO" id="GO:0008033">
    <property type="term" value="P:tRNA processing"/>
    <property type="evidence" value="ECO:0007669"/>
    <property type="project" value="UniProtKB-KW"/>
</dbReference>
<protein>
    <submittedName>
        <fullName evidence="11">tRNA 5-methylaminomethyl-2-thiouridine biosynthesis bifunctional protein MnmC</fullName>
    </submittedName>
</protein>
<evidence type="ECO:0000256" key="7">
    <source>
        <dbReference type="ARBA" id="ARBA00022827"/>
    </source>
</evidence>
<dbReference type="GO" id="GO:0016491">
    <property type="term" value="F:oxidoreductase activity"/>
    <property type="evidence" value="ECO:0007669"/>
    <property type="project" value="UniProtKB-KW"/>
</dbReference>
<evidence type="ECO:0000256" key="4">
    <source>
        <dbReference type="ARBA" id="ARBA00022679"/>
    </source>
</evidence>
<dbReference type="Pfam" id="PF01266">
    <property type="entry name" value="DAO"/>
    <property type="match status" value="1"/>
</dbReference>
<evidence type="ECO:0000256" key="5">
    <source>
        <dbReference type="ARBA" id="ARBA00022691"/>
    </source>
</evidence>
<comment type="caution">
    <text evidence="11">The sequence shown here is derived from an EMBL/GenBank/DDBJ whole genome shotgun (WGS) entry which is preliminary data.</text>
</comment>
<evidence type="ECO:0000256" key="9">
    <source>
        <dbReference type="ARBA" id="ARBA00023268"/>
    </source>
</evidence>
<dbReference type="Gene3D" id="3.50.50.60">
    <property type="entry name" value="FAD/NAD(P)-binding domain"/>
    <property type="match status" value="1"/>
</dbReference>